<dbReference type="HAMAP" id="MF_01609">
    <property type="entry name" value="Glu_cys_ligase_2"/>
    <property type="match status" value="1"/>
</dbReference>
<evidence type="ECO:0000256" key="1">
    <source>
        <dbReference type="ARBA" id="ARBA00022598"/>
    </source>
</evidence>
<dbReference type="InterPro" id="IPR014746">
    <property type="entry name" value="Gln_synth/guanido_kin_cat_dom"/>
</dbReference>
<evidence type="ECO:0000313" key="8">
    <source>
        <dbReference type="Proteomes" id="UP000291483"/>
    </source>
</evidence>
<dbReference type="Proteomes" id="UP000291483">
    <property type="component" value="Unassembled WGS sequence"/>
</dbReference>
<dbReference type="InterPro" id="IPR011793">
    <property type="entry name" value="YbdK"/>
</dbReference>
<dbReference type="InterPro" id="IPR006336">
    <property type="entry name" value="GCS2"/>
</dbReference>
<dbReference type="EC" id="6.3.2.2" evidence="5"/>
<dbReference type="GO" id="GO:0042398">
    <property type="term" value="P:modified amino acid biosynthetic process"/>
    <property type="evidence" value="ECO:0007669"/>
    <property type="project" value="InterPro"/>
</dbReference>
<dbReference type="PANTHER" id="PTHR36510">
    <property type="entry name" value="GLUTAMATE--CYSTEINE LIGASE 2-RELATED"/>
    <property type="match status" value="1"/>
</dbReference>
<dbReference type="PANTHER" id="PTHR36510:SF1">
    <property type="entry name" value="GLUTAMATE--CYSTEINE LIGASE 2-RELATED"/>
    <property type="match status" value="1"/>
</dbReference>
<dbReference type="InterPro" id="IPR050141">
    <property type="entry name" value="GCL_type2/YbdK_subfam"/>
</dbReference>
<dbReference type="EMBL" id="SHLC01000001">
    <property type="protein sequence ID" value="RZU67029.1"/>
    <property type="molecule type" value="Genomic_DNA"/>
</dbReference>
<comment type="caution">
    <text evidence="7">The sequence shown here is derived from an EMBL/GenBank/DDBJ whole genome shotgun (WGS) entry which is preliminary data.</text>
</comment>
<reference evidence="7 8" key="1">
    <citation type="submission" date="2019-02" db="EMBL/GenBank/DDBJ databases">
        <title>Sequencing the genomes of 1000 actinobacteria strains.</title>
        <authorList>
            <person name="Klenk H.-P."/>
        </authorList>
    </citation>
    <scope>NUCLEOTIDE SEQUENCE [LARGE SCALE GENOMIC DNA]</scope>
    <source>
        <strain evidence="7 8">DSM 18319</strain>
    </source>
</reference>
<accession>A0A4Q8ASL2</accession>
<keyword evidence="2 5" id="KW-0547">Nucleotide-binding</keyword>
<comment type="catalytic activity">
    <reaction evidence="4 5">
        <text>L-cysteine + L-glutamate + ATP = gamma-L-glutamyl-L-cysteine + ADP + phosphate + H(+)</text>
        <dbReference type="Rhea" id="RHEA:13285"/>
        <dbReference type="ChEBI" id="CHEBI:15378"/>
        <dbReference type="ChEBI" id="CHEBI:29985"/>
        <dbReference type="ChEBI" id="CHEBI:30616"/>
        <dbReference type="ChEBI" id="CHEBI:35235"/>
        <dbReference type="ChEBI" id="CHEBI:43474"/>
        <dbReference type="ChEBI" id="CHEBI:58173"/>
        <dbReference type="ChEBI" id="CHEBI:456216"/>
        <dbReference type="EC" id="6.3.2.2"/>
    </reaction>
</comment>
<sequence>MVRFGIEEEFMLLDPWRLSPVARAEGLRELLAQDAVLGDFVHHEFLASQIEYSSPICTRLDEALSHLGAFRSALGSLSARFDAVAAGTGMPFDTGIDPPLTPDARYARVRSDIRAMVNEHQINAVHVHVEVADRDAGIRALNGLRPWLPVLLALGANSPFWMGADTGFGSWRGLVLRRWGVAGVPPLFRDADDYASRTQRLVKSGAILDLPTIAWGARLSERYPTIEIRVFDAQLRAQDTVLLAALARALVATVTARPPVSVPDHPGELIDAALWLSARDGTSNGVFDALSGDVVPARAAVAGLVTFIGDALDESGDRDEVERQLQRMLADGTGAERQRRAHRTGGQPGLAALFSMTQESEAQQTA</sequence>
<name>A0A4Q8ASL2_9MICO</name>
<comment type="similarity">
    <text evidence="5">Belongs to the glutamate--cysteine ligase type 2 family. YbdK subfamily.</text>
</comment>
<protein>
    <recommendedName>
        <fullName evidence="5">Putative glutamate--cysteine ligase 2</fullName>
        <ecNumber evidence="5">6.3.2.2</ecNumber>
    </recommendedName>
    <alternativeName>
        <fullName evidence="5">Gamma-glutamylcysteine synthetase 2</fullName>
        <shortName evidence="5">GCS 2</shortName>
        <shortName evidence="5">Gamma-GCS 2</shortName>
    </alternativeName>
</protein>
<evidence type="ECO:0000313" key="7">
    <source>
        <dbReference type="EMBL" id="RZU67029.1"/>
    </source>
</evidence>
<feature type="region of interest" description="Disordered" evidence="6">
    <location>
        <begin position="330"/>
        <end position="366"/>
    </location>
</feature>
<feature type="compositionally biased region" description="Polar residues" evidence="6">
    <location>
        <begin position="355"/>
        <end position="366"/>
    </location>
</feature>
<dbReference type="NCBIfam" id="TIGR02050">
    <property type="entry name" value="gshA_cyan_rel"/>
    <property type="match status" value="1"/>
</dbReference>
<evidence type="ECO:0000256" key="3">
    <source>
        <dbReference type="ARBA" id="ARBA00022840"/>
    </source>
</evidence>
<dbReference type="GO" id="GO:0004357">
    <property type="term" value="F:glutamate-cysteine ligase activity"/>
    <property type="evidence" value="ECO:0007669"/>
    <property type="project" value="UniProtKB-EC"/>
</dbReference>
<evidence type="ECO:0000256" key="6">
    <source>
        <dbReference type="SAM" id="MobiDB-lite"/>
    </source>
</evidence>
<evidence type="ECO:0000256" key="5">
    <source>
        <dbReference type="HAMAP-Rule" id="MF_01609"/>
    </source>
</evidence>
<dbReference type="AlphaFoldDB" id="A0A4Q8ASL2"/>
<proteinExistence type="inferred from homology"/>
<dbReference type="SUPFAM" id="SSF55931">
    <property type="entry name" value="Glutamine synthetase/guanido kinase"/>
    <property type="match status" value="1"/>
</dbReference>
<dbReference type="OrthoDB" id="9769628at2"/>
<evidence type="ECO:0000256" key="2">
    <source>
        <dbReference type="ARBA" id="ARBA00022741"/>
    </source>
</evidence>
<evidence type="ECO:0000256" key="4">
    <source>
        <dbReference type="ARBA" id="ARBA00048819"/>
    </source>
</evidence>
<keyword evidence="1 5" id="KW-0436">Ligase</keyword>
<dbReference type="Gene3D" id="3.30.590.20">
    <property type="match status" value="1"/>
</dbReference>
<gene>
    <name evidence="7" type="ORF">EV379_3404</name>
</gene>
<keyword evidence="3 5" id="KW-0067">ATP-binding</keyword>
<dbReference type="RefSeq" id="WP_130507133.1">
    <property type="nucleotide sequence ID" value="NZ_SHLC01000001.1"/>
</dbReference>
<dbReference type="Pfam" id="PF04107">
    <property type="entry name" value="GCS2"/>
    <property type="match status" value="1"/>
</dbReference>
<keyword evidence="8" id="KW-1185">Reference proteome</keyword>
<organism evidence="7 8">
    <name type="scientific">Microterricola gilva</name>
    <dbReference type="NCBI Taxonomy" id="393267"/>
    <lineage>
        <taxon>Bacteria</taxon>
        <taxon>Bacillati</taxon>
        <taxon>Actinomycetota</taxon>
        <taxon>Actinomycetes</taxon>
        <taxon>Micrococcales</taxon>
        <taxon>Microbacteriaceae</taxon>
        <taxon>Microterricola</taxon>
    </lineage>
</organism>
<dbReference type="GO" id="GO:0005524">
    <property type="term" value="F:ATP binding"/>
    <property type="evidence" value="ECO:0007669"/>
    <property type="project" value="UniProtKB-KW"/>
</dbReference>
<comment type="function">
    <text evidence="5">ATP-dependent carboxylate-amine ligase which exhibits weak glutamate--cysteine ligase activity.</text>
</comment>